<evidence type="ECO:0000256" key="2">
    <source>
        <dbReference type="ARBA" id="ARBA00022745"/>
    </source>
</evidence>
<dbReference type="Pfam" id="PF00847">
    <property type="entry name" value="AP2"/>
    <property type="match status" value="1"/>
</dbReference>
<dbReference type="EnsemblPlants" id="Kaladp0032s0169.1.v1.1">
    <property type="protein sequence ID" value="Kaladp0032s0169.1.v1.1"/>
    <property type="gene ID" value="Kaladp0032s0169.v1.1"/>
</dbReference>
<dbReference type="PANTHER" id="PTHR31677">
    <property type="entry name" value="AP2 DOMAIN CLASS TRANSCRIPTION FACTOR"/>
    <property type="match status" value="1"/>
</dbReference>
<keyword evidence="6" id="KW-0539">Nucleus</keyword>
<keyword evidence="5" id="KW-0804">Transcription</keyword>
<comment type="subcellular location">
    <subcellularLocation>
        <location evidence="1">Nucleus</location>
    </subcellularLocation>
</comment>
<dbReference type="CDD" id="cd00018">
    <property type="entry name" value="AP2"/>
    <property type="match status" value="1"/>
</dbReference>
<dbReference type="GO" id="GO:0005634">
    <property type="term" value="C:nucleus"/>
    <property type="evidence" value="ECO:0007669"/>
    <property type="project" value="UniProtKB-SubCell"/>
</dbReference>
<dbReference type="AlphaFoldDB" id="A0A7N0TCT5"/>
<dbReference type="Proteomes" id="UP000594263">
    <property type="component" value="Unplaced"/>
</dbReference>
<dbReference type="Gene3D" id="3.30.730.10">
    <property type="entry name" value="AP2/ERF domain"/>
    <property type="match status" value="1"/>
</dbReference>
<proteinExistence type="predicted"/>
<protein>
    <recommendedName>
        <fullName evidence="7">AP2/ERF domain-containing protein</fullName>
    </recommendedName>
</protein>
<evidence type="ECO:0000256" key="4">
    <source>
        <dbReference type="ARBA" id="ARBA00023125"/>
    </source>
</evidence>
<accession>A0A7N0TCT5</accession>
<feature type="domain" description="AP2/ERF" evidence="7">
    <location>
        <begin position="31"/>
        <end position="88"/>
    </location>
</feature>
<evidence type="ECO:0000259" key="7">
    <source>
        <dbReference type="PROSITE" id="PS51032"/>
    </source>
</evidence>
<dbReference type="InterPro" id="IPR001471">
    <property type="entry name" value="AP2/ERF_dom"/>
</dbReference>
<keyword evidence="3" id="KW-0805">Transcription regulation</keyword>
<dbReference type="SMART" id="SM00380">
    <property type="entry name" value="AP2"/>
    <property type="match status" value="1"/>
</dbReference>
<evidence type="ECO:0000256" key="1">
    <source>
        <dbReference type="ARBA" id="ARBA00004123"/>
    </source>
</evidence>
<dbReference type="PANTHER" id="PTHR31677:SF252">
    <property type="entry name" value="ETHYLENE-RESPONSIVE TRANSCRIPTION FACTOR 3"/>
    <property type="match status" value="1"/>
</dbReference>
<keyword evidence="9" id="KW-1185">Reference proteome</keyword>
<name>A0A7N0TCT5_KALFE</name>
<keyword evidence="2" id="KW-0936">Ethylene signaling pathway</keyword>
<dbReference type="GO" id="GO:0009873">
    <property type="term" value="P:ethylene-activated signaling pathway"/>
    <property type="evidence" value="ECO:0007669"/>
    <property type="project" value="UniProtKB-KW"/>
</dbReference>
<sequence length="103" mass="11332">MGKVRGGATAAASLGNQVKDAPLEIGSAEPKFRGIRKRPWGRFAAEIRDLWKKTRVWLGTFDSVKAATRAYDAAAQSLRCLKARTNFPTPPSSIELQQLQAEF</sequence>
<reference evidence="8" key="1">
    <citation type="submission" date="2021-01" db="UniProtKB">
        <authorList>
            <consortium name="EnsemblPlants"/>
        </authorList>
    </citation>
    <scope>IDENTIFICATION</scope>
</reference>
<dbReference type="InterPro" id="IPR016177">
    <property type="entry name" value="DNA-bd_dom_sf"/>
</dbReference>
<evidence type="ECO:0000256" key="5">
    <source>
        <dbReference type="ARBA" id="ARBA00023163"/>
    </source>
</evidence>
<keyword evidence="4" id="KW-0238">DNA-binding</keyword>
<dbReference type="GO" id="GO:0003700">
    <property type="term" value="F:DNA-binding transcription factor activity"/>
    <property type="evidence" value="ECO:0007669"/>
    <property type="project" value="InterPro"/>
</dbReference>
<evidence type="ECO:0000313" key="9">
    <source>
        <dbReference type="Proteomes" id="UP000594263"/>
    </source>
</evidence>
<organism evidence="8 9">
    <name type="scientific">Kalanchoe fedtschenkoi</name>
    <name type="common">Lavender scallops</name>
    <name type="synonym">South American air plant</name>
    <dbReference type="NCBI Taxonomy" id="63787"/>
    <lineage>
        <taxon>Eukaryota</taxon>
        <taxon>Viridiplantae</taxon>
        <taxon>Streptophyta</taxon>
        <taxon>Embryophyta</taxon>
        <taxon>Tracheophyta</taxon>
        <taxon>Spermatophyta</taxon>
        <taxon>Magnoliopsida</taxon>
        <taxon>eudicotyledons</taxon>
        <taxon>Gunneridae</taxon>
        <taxon>Pentapetalae</taxon>
        <taxon>Saxifragales</taxon>
        <taxon>Crassulaceae</taxon>
        <taxon>Kalanchoe</taxon>
    </lineage>
</organism>
<dbReference type="PRINTS" id="PR00367">
    <property type="entry name" value="ETHRSPELEMNT"/>
</dbReference>
<dbReference type="Gramene" id="Kaladp0032s0169.1.v1.1">
    <property type="protein sequence ID" value="Kaladp0032s0169.1.v1.1"/>
    <property type="gene ID" value="Kaladp0032s0169.v1.1"/>
</dbReference>
<dbReference type="PROSITE" id="PS51032">
    <property type="entry name" value="AP2_ERF"/>
    <property type="match status" value="1"/>
</dbReference>
<evidence type="ECO:0000313" key="8">
    <source>
        <dbReference type="EnsemblPlants" id="Kaladp0032s0169.1.v1.1"/>
    </source>
</evidence>
<dbReference type="SUPFAM" id="SSF54171">
    <property type="entry name" value="DNA-binding domain"/>
    <property type="match status" value="1"/>
</dbReference>
<dbReference type="InterPro" id="IPR036955">
    <property type="entry name" value="AP2/ERF_dom_sf"/>
</dbReference>
<dbReference type="GO" id="GO:0003677">
    <property type="term" value="F:DNA binding"/>
    <property type="evidence" value="ECO:0007669"/>
    <property type="project" value="UniProtKB-KW"/>
</dbReference>
<evidence type="ECO:0000256" key="3">
    <source>
        <dbReference type="ARBA" id="ARBA00023015"/>
    </source>
</evidence>
<evidence type="ECO:0000256" key="6">
    <source>
        <dbReference type="ARBA" id="ARBA00023242"/>
    </source>
</evidence>